<sequence length="225" mass="25496">MHEYRSLQEIFLSNGGRVVHKWLHYFDIYERHFSRFVGKSPTMLEIGVFRGGSLKMWQEYFGPGTRIVGLDIDPKCAQYGEDDIEVVIGSQDDPALLDDVLSRYDFDIVLDDGSHLMKHLNASFDLIYDRMSPTGVYMAEDLHTCYLPRFGGGAKRAGTFMETVKDKIDDLHATYSSGVEVSEFTRSTASINVYDSIVVFEKKPQGARSHIKTGSMELLPSDFAR</sequence>
<dbReference type="EC" id="2.1.1.102" evidence="1"/>
<dbReference type="AlphaFoldDB" id="A0A238JJ17"/>
<organism evidence="1 2">
    <name type="scientific">Actibacterium lipolyticum</name>
    <dbReference type="NCBI Taxonomy" id="1524263"/>
    <lineage>
        <taxon>Bacteria</taxon>
        <taxon>Pseudomonadati</taxon>
        <taxon>Pseudomonadota</taxon>
        <taxon>Alphaproteobacteria</taxon>
        <taxon>Rhodobacterales</taxon>
        <taxon>Roseobacteraceae</taxon>
        <taxon>Actibacterium</taxon>
    </lineage>
</organism>
<keyword evidence="1" id="KW-0808">Transferase</keyword>
<dbReference type="RefSeq" id="WP_093965050.1">
    <property type="nucleotide sequence ID" value="NZ_FXYE01000001.1"/>
</dbReference>
<evidence type="ECO:0000313" key="2">
    <source>
        <dbReference type="Proteomes" id="UP000202922"/>
    </source>
</evidence>
<protein>
    <submittedName>
        <fullName evidence="1">Demethylmacrocin O-methyltransferase</fullName>
        <ecNumber evidence="1">2.1.1.102</ecNumber>
    </submittedName>
</protein>
<proteinExistence type="predicted"/>
<dbReference type="SUPFAM" id="SSF53335">
    <property type="entry name" value="S-adenosyl-L-methionine-dependent methyltransferases"/>
    <property type="match status" value="1"/>
</dbReference>
<keyword evidence="1" id="KW-0489">Methyltransferase</keyword>
<name>A0A238JJ17_9RHOB</name>
<gene>
    <name evidence="1" type="primary">tylE</name>
    <name evidence="1" type="ORF">COL8621_00020</name>
</gene>
<accession>A0A238JJ17</accession>
<dbReference type="Proteomes" id="UP000202922">
    <property type="component" value="Unassembled WGS sequence"/>
</dbReference>
<dbReference type="CDD" id="cd02440">
    <property type="entry name" value="AdoMet_MTases"/>
    <property type="match status" value="1"/>
</dbReference>
<keyword evidence="2" id="KW-1185">Reference proteome</keyword>
<dbReference type="GO" id="GO:0032259">
    <property type="term" value="P:methylation"/>
    <property type="evidence" value="ECO:0007669"/>
    <property type="project" value="UniProtKB-KW"/>
</dbReference>
<reference evidence="2" key="1">
    <citation type="submission" date="2017-05" db="EMBL/GenBank/DDBJ databases">
        <authorList>
            <person name="Rodrigo-Torres L."/>
            <person name="Arahal R. D."/>
            <person name="Lucena T."/>
        </authorList>
    </citation>
    <scope>NUCLEOTIDE SEQUENCE [LARGE SCALE GENOMIC DNA]</scope>
    <source>
        <strain evidence="2">CECT 8621</strain>
    </source>
</reference>
<dbReference type="Gene3D" id="3.40.50.150">
    <property type="entry name" value="Vaccinia Virus protein VP39"/>
    <property type="match status" value="1"/>
</dbReference>
<dbReference type="GO" id="GO:0030770">
    <property type="term" value="F:demethylmacrocin O-methyltransferase activity"/>
    <property type="evidence" value="ECO:0007669"/>
    <property type="project" value="UniProtKB-EC"/>
</dbReference>
<dbReference type="EMBL" id="FXYE01000001">
    <property type="protein sequence ID" value="SMX30659.1"/>
    <property type="molecule type" value="Genomic_DNA"/>
</dbReference>
<dbReference type="OrthoDB" id="9816424at2"/>
<dbReference type="InterPro" id="IPR029063">
    <property type="entry name" value="SAM-dependent_MTases_sf"/>
</dbReference>
<evidence type="ECO:0000313" key="1">
    <source>
        <dbReference type="EMBL" id="SMX30659.1"/>
    </source>
</evidence>